<comment type="similarity">
    <text evidence="1">Belongs to the AB hydrolase superfamily. AB hydrolase 2 family.</text>
</comment>
<keyword evidence="2" id="KW-0378">Hydrolase</keyword>
<evidence type="ECO:0000313" key="4">
    <source>
        <dbReference type="EMBL" id="NOT33226.1"/>
    </source>
</evidence>
<evidence type="ECO:0000259" key="3">
    <source>
        <dbReference type="Pfam" id="PF02230"/>
    </source>
</evidence>
<dbReference type="InterPro" id="IPR029058">
    <property type="entry name" value="AB_hydrolase_fold"/>
</dbReference>
<dbReference type="Pfam" id="PF02230">
    <property type="entry name" value="Abhydrolase_2"/>
    <property type="match status" value="1"/>
</dbReference>
<evidence type="ECO:0000313" key="5">
    <source>
        <dbReference type="Proteomes" id="UP000580839"/>
    </source>
</evidence>
<organism evidence="4 5">
    <name type="scientific">Eiseniibacteriota bacterium</name>
    <dbReference type="NCBI Taxonomy" id="2212470"/>
    <lineage>
        <taxon>Bacteria</taxon>
        <taxon>Candidatus Eiseniibacteriota</taxon>
    </lineage>
</organism>
<dbReference type="PANTHER" id="PTHR10655:SF17">
    <property type="entry name" value="LYSOPHOSPHOLIPASE-LIKE PROTEIN 1"/>
    <property type="match status" value="1"/>
</dbReference>
<reference evidence="4 5" key="1">
    <citation type="submission" date="2020-04" db="EMBL/GenBank/DDBJ databases">
        <title>Metagenomic profiling of ammonia- and methane-oxidizing microorganisms in a Dutch drinking water treatment plant.</title>
        <authorList>
            <person name="Poghosyan L."/>
            <person name="Leucker S."/>
        </authorList>
    </citation>
    <scope>NUCLEOTIDE SEQUENCE [LARGE SCALE GENOMIC DNA]</scope>
    <source>
        <strain evidence="4">S-RSF-IL-03</strain>
    </source>
</reference>
<dbReference type="SUPFAM" id="SSF53474">
    <property type="entry name" value="alpha/beta-Hydrolases"/>
    <property type="match status" value="1"/>
</dbReference>
<dbReference type="GO" id="GO:0016787">
    <property type="term" value="F:hydrolase activity"/>
    <property type="evidence" value="ECO:0007669"/>
    <property type="project" value="UniProtKB-KW"/>
</dbReference>
<dbReference type="PANTHER" id="PTHR10655">
    <property type="entry name" value="LYSOPHOSPHOLIPASE-RELATED"/>
    <property type="match status" value="1"/>
</dbReference>
<evidence type="ECO:0000256" key="1">
    <source>
        <dbReference type="ARBA" id="ARBA00006499"/>
    </source>
</evidence>
<feature type="domain" description="Phospholipase/carboxylesterase/thioesterase" evidence="3">
    <location>
        <begin position="30"/>
        <end position="214"/>
    </location>
</feature>
<evidence type="ECO:0000256" key="2">
    <source>
        <dbReference type="ARBA" id="ARBA00022801"/>
    </source>
</evidence>
<dbReference type="EMBL" id="JABFRW010000033">
    <property type="protein sequence ID" value="NOT33226.1"/>
    <property type="molecule type" value="Genomic_DNA"/>
</dbReference>
<dbReference type="AlphaFoldDB" id="A0A849SFI9"/>
<protein>
    <submittedName>
        <fullName evidence="4">Phospholipase</fullName>
    </submittedName>
</protein>
<accession>A0A849SFI9</accession>
<dbReference type="InterPro" id="IPR003140">
    <property type="entry name" value="PLipase/COase/thioEstase"/>
</dbReference>
<name>A0A849SFI9_UNCEI</name>
<proteinExistence type="inferred from homology"/>
<dbReference type="Proteomes" id="UP000580839">
    <property type="component" value="Unassembled WGS sequence"/>
</dbReference>
<comment type="caution">
    <text evidence="4">The sequence shown here is derived from an EMBL/GenBank/DDBJ whole genome shotgun (WGS) entry which is preliminary data.</text>
</comment>
<dbReference type="InterPro" id="IPR050565">
    <property type="entry name" value="LYPA1-2/EST-like"/>
</dbReference>
<gene>
    <name evidence="4" type="ORF">HOP12_03550</name>
</gene>
<sequence length="228" mass="24401">MPTEPAAPQLRLVSTPVHGRMLVRAARGGRPRPALIGFHGYGQSATSFFDSLAALDPTGTWLVAAVQALHPFYALRTDEVVANWMTREDREHAIADNLTYVDAAGAELQREFGPFTACVFAGFSQGVAMAYRAAFRGRHACDGLLVAGGDLPPELKDAPLARHPRIVAATGTLDTYYPPAALAADVEFLRTGGCEVRSLPFVGGHEWSSEVIQAGRELLESIGAATRD</sequence>
<dbReference type="Gene3D" id="3.40.50.1820">
    <property type="entry name" value="alpha/beta hydrolase"/>
    <property type="match status" value="1"/>
</dbReference>